<dbReference type="EMBL" id="LTDF01000178">
    <property type="protein sequence ID" value="KXT40542.1"/>
    <property type="molecule type" value="Genomic_DNA"/>
</dbReference>
<protein>
    <submittedName>
        <fullName evidence="1">Uncharacterized protein</fullName>
    </submittedName>
</protein>
<name>A0A139KMY0_9BACE</name>
<dbReference type="Proteomes" id="UP000070319">
    <property type="component" value="Unassembled WGS sequence"/>
</dbReference>
<evidence type="ECO:0000313" key="2">
    <source>
        <dbReference type="Proteomes" id="UP000070319"/>
    </source>
</evidence>
<reference evidence="1 2" key="1">
    <citation type="submission" date="2016-02" db="EMBL/GenBank/DDBJ databases">
        <authorList>
            <person name="Wen L."/>
            <person name="He K."/>
            <person name="Yang H."/>
        </authorList>
    </citation>
    <scope>NUCLEOTIDE SEQUENCE [LARGE SCALE GENOMIC DNA]</scope>
    <source>
        <strain evidence="1 2">KLE1704</strain>
    </source>
</reference>
<proteinExistence type="predicted"/>
<dbReference type="AlphaFoldDB" id="A0A139KMY0"/>
<evidence type="ECO:0000313" key="1">
    <source>
        <dbReference type="EMBL" id="KXT40542.1"/>
    </source>
</evidence>
<dbReference type="PATRIC" id="fig|329854.7.peg.5390"/>
<sequence>MYAGIIFNRIIFKTNQKEMRYEYDTRVVGGGINYPSDDHPFFNLSSEAKFDLAEISKEIQVKMISFLKKHRYSSGNLEFVIMDTGRVNIINESGETLVRDIPTCRVDISIIHPMMKL</sequence>
<accession>A0A139KMY0</accession>
<organism evidence="1">
    <name type="scientific">Bacteroides intestinalis</name>
    <dbReference type="NCBI Taxonomy" id="329854"/>
    <lineage>
        <taxon>Bacteria</taxon>
        <taxon>Pseudomonadati</taxon>
        <taxon>Bacteroidota</taxon>
        <taxon>Bacteroidia</taxon>
        <taxon>Bacteroidales</taxon>
        <taxon>Bacteroidaceae</taxon>
        <taxon>Bacteroides</taxon>
    </lineage>
</organism>
<comment type="caution">
    <text evidence="1">The sequence shown here is derived from an EMBL/GenBank/DDBJ whole genome shotgun (WGS) entry which is preliminary data.</text>
</comment>
<gene>
    <name evidence="1" type="ORF">HMPREF2531_05318</name>
</gene>